<dbReference type="CDD" id="cd01166">
    <property type="entry name" value="KdgK"/>
    <property type="match status" value="1"/>
</dbReference>
<dbReference type="PANTHER" id="PTHR10584:SF166">
    <property type="entry name" value="RIBOKINASE"/>
    <property type="match status" value="1"/>
</dbReference>
<dbReference type="GO" id="GO:0016301">
    <property type="term" value="F:kinase activity"/>
    <property type="evidence" value="ECO:0007669"/>
    <property type="project" value="UniProtKB-KW"/>
</dbReference>
<dbReference type="PANTHER" id="PTHR10584">
    <property type="entry name" value="SUGAR KINASE"/>
    <property type="match status" value="1"/>
</dbReference>
<reference evidence="4 5" key="1">
    <citation type="submission" date="2018-05" db="EMBL/GenBank/DDBJ databases">
        <title>Chitinophaga sp. nov., isolated from rhizosphere soil of Alhagi.</title>
        <authorList>
            <person name="Liu Y."/>
        </authorList>
    </citation>
    <scope>NUCLEOTIDE SEQUENCE [LARGE SCALE GENOMIC DNA]</scope>
    <source>
        <strain evidence="4 5">T22</strain>
    </source>
</reference>
<accession>A0ABN5LNN6</accession>
<dbReference type="SUPFAM" id="SSF53613">
    <property type="entry name" value="Ribokinase-like"/>
    <property type="match status" value="1"/>
</dbReference>
<name>A0ABN5LNN6_9BACT</name>
<evidence type="ECO:0000259" key="3">
    <source>
        <dbReference type="Pfam" id="PF00294"/>
    </source>
</evidence>
<dbReference type="InterPro" id="IPR011611">
    <property type="entry name" value="PfkB_dom"/>
</dbReference>
<gene>
    <name evidence="4" type="ORF">DLD77_03735</name>
</gene>
<keyword evidence="1" id="KW-0808">Transferase</keyword>
<protein>
    <submittedName>
        <fullName evidence="4">Carbohydrate kinase family protein</fullName>
    </submittedName>
</protein>
<proteinExistence type="predicted"/>
<evidence type="ECO:0000313" key="5">
    <source>
        <dbReference type="Proteomes" id="UP000246099"/>
    </source>
</evidence>
<evidence type="ECO:0000313" key="4">
    <source>
        <dbReference type="EMBL" id="AWO00869.1"/>
    </source>
</evidence>
<dbReference type="Pfam" id="PF00294">
    <property type="entry name" value="PfkB"/>
    <property type="match status" value="1"/>
</dbReference>
<dbReference type="Proteomes" id="UP000246099">
    <property type="component" value="Chromosome"/>
</dbReference>
<evidence type="ECO:0000256" key="1">
    <source>
        <dbReference type="ARBA" id="ARBA00022679"/>
    </source>
</evidence>
<dbReference type="EMBL" id="CP029600">
    <property type="protein sequence ID" value="AWO00869.1"/>
    <property type="molecule type" value="Genomic_DNA"/>
</dbReference>
<feature type="domain" description="Carbohydrate kinase PfkB" evidence="3">
    <location>
        <begin position="5"/>
        <end position="294"/>
    </location>
</feature>
<keyword evidence="5" id="KW-1185">Reference proteome</keyword>
<dbReference type="RefSeq" id="WP_119076771.1">
    <property type="nucleotide sequence ID" value="NZ_CP029600.1"/>
</dbReference>
<sequence>MKRFDVIVVGELNVDLIMSGISAFPEVGKEVLGNRMVLVLGSSSAIFASNLASMGVKVAFIGKLGMDVFGDFILSCLEEKGVDTSMIKRSTLLQTGATVALSYGEDRAMVTYPGAMAQLVPADIRVEMLAEARHVHFSSYFLQPGIRPYVRELFRTAKSLGLTTSFDPQWDPEEKWDIDLQQMLPHVDVFLPNEKELLLLTRSSSLPQAIASVTGSGHIIAVKQGGKGSYCCNRQEALFKPAYYNKSVVDAIGAGDSFNAGFIYKFLQNTSLAGCQEFGNLTGAVSTTAAGGTAAFTNFKNLMDYARQKFGYEGG</sequence>
<keyword evidence="2 4" id="KW-0418">Kinase</keyword>
<evidence type="ECO:0000256" key="2">
    <source>
        <dbReference type="ARBA" id="ARBA00022777"/>
    </source>
</evidence>
<dbReference type="Gene3D" id="3.40.1190.20">
    <property type="match status" value="1"/>
</dbReference>
<organism evidence="4 5">
    <name type="scientific">Chitinophaga alhagiae</name>
    <dbReference type="NCBI Taxonomy" id="2203219"/>
    <lineage>
        <taxon>Bacteria</taxon>
        <taxon>Pseudomonadati</taxon>
        <taxon>Bacteroidota</taxon>
        <taxon>Chitinophagia</taxon>
        <taxon>Chitinophagales</taxon>
        <taxon>Chitinophagaceae</taxon>
        <taxon>Chitinophaga</taxon>
    </lineage>
</organism>
<dbReference type="InterPro" id="IPR029056">
    <property type="entry name" value="Ribokinase-like"/>
</dbReference>